<dbReference type="AlphaFoldDB" id="A0AAD4J7E0"/>
<name>A0AAD4J7E0_PERFH</name>
<feature type="region of interest" description="Disordered" evidence="13">
    <location>
        <begin position="1"/>
        <end position="69"/>
    </location>
</feature>
<evidence type="ECO:0000256" key="13">
    <source>
        <dbReference type="SAM" id="MobiDB-lite"/>
    </source>
</evidence>
<dbReference type="PANTHER" id="PTHR44329">
    <property type="entry name" value="SERINE/THREONINE-PROTEIN KINASE TNNI3K-RELATED"/>
    <property type="match status" value="1"/>
</dbReference>
<evidence type="ECO:0000313" key="15">
    <source>
        <dbReference type="EMBL" id="KAH6828457.1"/>
    </source>
</evidence>
<dbReference type="Gene3D" id="1.10.510.10">
    <property type="entry name" value="Transferase(Phosphotransferase) domain 1"/>
    <property type="match status" value="1"/>
</dbReference>
<dbReference type="EMBL" id="SDAM02000124">
    <property type="protein sequence ID" value="KAH6828457.1"/>
    <property type="molecule type" value="Genomic_DNA"/>
</dbReference>
<comment type="catalytic activity">
    <reaction evidence="11">
        <text>L-seryl-[protein] + ATP = O-phospho-L-seryl-[protein] + ADP + H(+)</text>
        <dbReference type="Rhea" id="RHEA:17989"/>
        <dbReference type="Rhea" id="RHEA-COMP:9863"/>
        <dbReference type="Rhea" id="RHEA-COMP:11604"/>
        <dbReference type="ChEBI" id="CHEBI:15378"/>
        <dbReference type="ChEBI" id="CHEBI:29999"/>
        <dbReference type="ChEBI" id="CHEBI:30616"/>
        <dbReference type="ChEBI" id="CHEBI:83421"/>
        <dbReference type="ChEBI" id="CHEBI:456216"/>
        <dbReference type="EC" id="2.7.11.1"/>
    </reaction>
</comment>
<dbReference type="PANTHER" id="PTHR44329:SF302">
    <property type="entry name" value="SERINE_THREONINE-PROTEIN KINASE SIS8-RELATED"/>
    <property type="match status" value="1"/>
</dbReference>
<dbReference type="InterPro" id="IPR000719">
    <property type="entry name" value="Prot_kinase_dom"/>
</dbReference>
<dbReference type="InterPro" id="IPR055164">
    <property type="entry name" value="EDR1/CTR1/ARMC3-like_pept-like"/>
</dbReference>
<reference evidence="15 16" key="1">
    <citation type="journal article" date="2021" name="Nat. Commun.">
        <title>Incipient diploidization of the medicinal plant Perilla within 10,000 years.</title>
        <authorList>
            <person name="Zhang Y."/>
            <person name="Shen Q."/>
            <person name="Leng L."/>
            <person name="Zhang D."/>
            <person name="Chen S."/>
            <person name="Shi Y."/>
            <person name="Ning Z."/>
            <person name="Chen S."/>
        </authorList>
    </citation>
    <scope>NUCLEOTIDE SEQUENCE [LARGE SCALE GENOMIC DNA]</scope>
    <source>
        <strain evidence="16">cv. PC099</strain>
    </source>
</reference>
<comment type="caution">
    <text evidence="15">The sequence shown here is derived from an EMBL/GenBank/DDBJ whole genome shotgun (WGS) entry which is preliminary data.</text>
</comment>
<sequence>MSKMKHLLRKLHIGDHHNLERQPAPVPDQSAQTASSQPSASSSPSPSPSPSPLPDFPQTTSSSENESSNTNFNFLEEEFQMQLALAISVSDPGQTCVDSETAQINAVKQISLGRSPSQSMAEFLSLRYWSCNVVNYDEKVIDGFYDVCGIDSSLMLQAKMPSLVDLEAISVLNNVDYEVVSVNRVVDVELRKLEDKVHFMSMECLAQNRNLCTSSLVQKIADLIVERMGGPVSDAEEMFWRWRARSHELRVQFNTVVLPLGSLDIGHSRQRALLFKVLADRVNLPCKIVKGSYHTGTDEGAVNLIKLDSGSEYIIDLMGAPGTLIPAEAPSGRLQNLGLDSRTITSVAAVGMGSFSAPEQGARDESSSTTVNETAQTRSSSSELSQFATASHRNGGRLVGKFQSDSDQLEHVTGDIYLPSSEACDVSLLAGKETTSTELCVEDVLRKHSAEQLGVQPDSVGYRSSFDPLHKHRVTSKDRKDEVIPNYDDAVGTELIISSGNGEATDIACTDQTNANKIHSMQIDPVMNGVAEILWEDLQIGERIGIGSYGEVYRSEWNGTEVAVKRFMKQDISGDALAQFQCEVEIMLRLRHPNIVLFMGAVIRPPNMSILTEFLPRGSLYKLLHRPNIQIDEKRRIKMAIDVAKGMNYLHTSHPIIVHRDLKTPNLLVDKNWVVKVCDFGMSRLQHHTFLSSKSTAGTAEWMAPEVLRNEPSNEKSDVYSFGVILWELATLRVPWTEMNSMQVVGAVGFQDRHLEIPPMVDPLVADIISDCWCRNPQARPSFAEIIARLKGLQRLSVQRTDSRKNQL</sequence>
<dbReference type="GO" id="GO:0005524">
    <property type="term" value="F:ATP binding"/>
    <property type="evidence" value="ECO:0007669"/>
    <property type="project" value="UniProtKB-UniRule"/>
</dbReference>
<dbReference type="InterPro" id="IPR008271">
    <property type="entry name" value="Ser/Thr_kinase_AS"/>
</dbReference>
<evidence type="ECO:0000256" key="10">
    <source>
        <dbReference type="ARBA" id="ARBA00047899"/>
    </source>
</evidence>
<dbReference type="PROSITE" id="PS00108">
    <property type="entry name" value="PROTEIN_KINASE_ST"/>
    <property type="match status" value="1"/>
</dbReference>
<keyword evidence="9" id="KW-0472">Membrane</keyword>
<dbReference type="InterPro" id="IPR011009">
    <property type="entry name" value="Kinase-like_dom_sf"/>
</dbReference>
<dbReference type="Gene3D" id="3.30.200.20">
    <property type="entry name" value="Phosphorylase Kinase, domain 1"/>
    <property type="match status" value="1"/>
</dbReference>
<dbReference type="FunFam" id="1.10.510.10:FF:000476">
    <property type="entry name" value="PAS domain-containing protein tyrosine kinase family protein"/>
    <property type="match status" value="1"/>
</dbReference>
<dbReference type="InterPro" id="IPR017441">
    <property type="entry name" value="Protein_kinase_ATP_BS"/>
</dbReference>
<evidence type="ECO:0000256" key="6">
    <source>
        <dbReference type="ARBA" id="ARBA00022741"/>
    </source>
</evidence>
<feature type="compositionally biased region" description="Low complexity" evidence="13">
    <location>
        <begin position="59"/>
        <end position="69"/>
    </location>
</feature>
<dbReference type="Pfam" id="PF14381">
    <property type="entry name" value="EDR1_CTR1_ARMC3_pept"/>
    <property type="match status" value="1"/>
</dbReference>
<evidence type="ECO:0000256" key="12">
    <source>
        <dbReference type="PROSITE-ProRule" id="PRU10141"/>
    </source>
</evidence>
<gene>
    <name evidence="15" type="ORF">C2S53_016942</name>
</gene>
<feature type="compositionally biased region" description="Low complexity" evidence="13">
    <location>
        <begin position="29"/>
        <end position="44"/>
    </location>
</feature>
<dbReference type="PROSITE" id="PS00107">
    <property type="entry name" value="PROTEIN_KINASE_ATP"/>
    <property type="match status" value="1"/>
</dbReference>
<keyword evidence="8 12" id="KW-0067">ATP-binding</keyword>
<evidence type="ECO:0000313" key="16">
    <source>
        <dbReference type="Proteomes" id="UP001190926"/>
    </source>
</evidence>
<dbReference type="CDD" id="cd13999">
    <property type="entry name" value="STKc_MAP3K-like"/>
    <property type="match status" value="1"/>
</dbReference>
<dbReference type="InterPro" id="IPR001245">
    <property type="entry name" value="Ser-Thr/Tyr_kinase_cat_dom"/>
</dbReference>
<evidence type="ECO:0000256" key="2">
    <source>
        <dbReference type="ARBA" id="ARBA00010507"/>
    </source>
</evidence>
<keyword evidence="16" id="KW-1185">Reference proteome</keyword>
<dbReference type="FunFam" id="3.30.200.20:FF:000060">
    <property type="entry name" value="Serine/threonine-protein kinase isoform 1"/>
    <property type="match status" value="1"/>
</dbReference>
<dbReference type="GO" id="GO:0016020">
    <property type="term" value="C:membrane"/>
    <property type="evidence" value="ECO:0007669"/>
    <property type="project" value="UniProtKB-SubCell"/>
</dbReference>
<dbReference type="EC" id="2.7.11.1" evidence="3"/>
<dbReference type="Pfam" id="PF07714">
    <property type="entry name" value="PK_Tyr_Ser-Thr"/>
    <property type="match status" value="1"/>
</dbReference>
<keyword evidence="6 12" id="KW-0547">Nucleotide-binding</keyword>
<evidence type="ECO:0000256" key="8">
    <source>
        <dbReference type="ARBA" id="ARBA00022840"/>
    </source>
</evidence>
<feature type="domain" description="Protein kinase" evidence="14">
    <location>
        <begin position="538"/>
        <end position="793"/>
    </location>
</feature>
<protein>
    <recommendedName>
        <fullName evidence="3">non-specific serine/threonine protein kinase</fullName>
        <ecNumber evidence="3">2.7.11.1</ecNumber>
    </recommendedName>
</protein>
<dbReference type="PROSITE" id="PS50011">
    <property type="entry name" value="PROTEIN_KINASE_DOM"/>
    <property type="match status" value="1"/>
</dbReference>
<dbReference type="InterPro" id="IPR051681">
    <property type="entry name" value="Ser/Thr_Kinases-Pseudokinases"/>
</dbReference>
<keyword evidence="4" id="KW-0723">Serine/threonine-protein kinase</keyword>
<dbReference type="PRINTS" id="PR00109">
    <property type="entry name" value="TYRKINASE"/>
</dbReference>
<feature type="binding site" evidence="12">
    <location>
        <position position="565"/>
    </location>
    <ligand>
        <name>ATP</name>
        <dbReference type="ChEBI" id="CHEBI:30616"/>
    </ligand>
</feature>
<dbReference type="GO" id="GO:0004674">
    <property type="term" value="F:protein serine/threonine kinase activity"/>
    <property type="evidence" value="ECO:0007669"/>
    <property type="project" value="UniProtKB-KW"/>
</dbReference>
<feature type="compositionally biased region" description="Polar residues" evidence="13">
    <location>
        <begin position="367"/>
        <end position="391"/>
    </location>
</feature>
<dbReference type="SUPFAM" id="SSF56112">
    <property type="entry name" value="Protein kinase-like (PK-like)"/>
    <property type="match status" value="1"/>
</dbReference>
<evidence type="ECO:0000256" key="3">
    <source>
        <dbReference type="ARBA" id="ARBA00012513"/>
    </source>
</evidence>
<evidence type="ECO:0000256" key="11">
    <source>
        <dbReference type="ARBA" id="ARBA00048679"/>
    </source>
</evidence>
<evidence type="ECO:0000256" key="9">
    <source>
        <dbReference type="ARBA" id="ARBA00023136"/>
    </source>
</evidence>
<evidence type="ECO:0000256" key="5">
    <source>
        <dbReference type="ARBA" id="ARBA00022679"/>
    </source>
</evidence>
<evidence type="ECO:0000259" key="14">
    <source>
        <dbReference type="PROSITE" id="PS50011"/>
    </source>
</evidence>
<keyword evidence="5" id="KW-0808">Transferase</keyword>
<feature type="compositionally biased region" description="Basic residues" evidence="13">
    <location>
        <begin position="1"/>
        <end position="11"/>
    </location>
</feature>
<comment type="subcellular location">
    <subcellularLocation>
        <location evidence="1">Membrane</location>
    </subcellularLocation>
</comment>
<evidence type="ECO:0000256" key="1">
    <source>
        <dbReference type="ARBA" id="ARBA00004370"/>
    </source>
</evidence>
<keyword evidence="7" id="KW-0418">Kinase</keyword>
<proteinExistence type="inferred from homology"/>
<evidence type="ECO:0000256" key="7">
    <source>
        <dbReference type="ARBA" id="ARBA00022777"/>
    </source>
</evidence>
<dbReference type="Proteomes" id="UP001190926">
    <property type="component" value="Unassembled WGS sequence"/>
</dbReference>
<dbReference type="SMART" id="SM00220">
    <property type="entry name" value="S_TKc"/>
    <property type="match status" value="1"/>
</dbReference>
<organism evidence="15 16">
    <name type="scientific">Perilla frutescens var. hirtella</name>
    <name type="common">Perilla citriodora</name>
    <name type="synonym">Perilla setoyensis</name>
    <dbReference type="NCBI Taxonomy" id="608512"/>
    <lineage>
        <taxon>Eukaryota</taxon>
        <taxon>Viridiplantae</taxon>
        <taxon>Streptophyta</taxon>
        <taxon>Embryophyta</taxon>
        <taxon>Tracheophyta</taxon>
        <taxon>Spermatophyta</taxon>
        <taxon>Magnoliopsida</taxon>
        <taxon>eudicotyledons</taxon>
        <taxon>Gunneridae</taxon>
        <taxon>Pentapetalae</taxon>
        <taxon>asterids</taxon>
        <taxon>lamiids</taxon>
        <taxon>Lamiales</taxon>
        <taxon>Lamiaceae</taxon>
        <taxon>Nepetoideae</taxon>
        <taxon>Elsholtzieae</taxon>
        <taxon>Perilla</taxon>
    </lineage>
</organism>
<comment type="similarity">
    <text evidence="2">Belongs to the protein kinase superfamily. TKL Ser/Thr protein kinase family. RAF subfamily.</text>
</comment>
<comment type="catalytic activity">
    <reaction evidence="10">
        <text>L-threonyl-[protein] + ATP = O-phospho-L-threonyl-[protein] + ADP + H(+)</text>
        <dbReference type="Rhea" id="RHEA:46608"/>
        <dbReference type="Rhea" id="RHEA-COMP:11060"/>
        <dbReference type="Rhea" id="RHEA-COMP:11605"/>
        <dbReference type="ChEBI" id="CHEBI:15378"/>
        <dbReference type="ChEBI" id="CHEBI:30013"/>
        <dbReference type="ChEBI" id="CHEBI:30616"/>
        <dbReference type="ChEBI" id="CHEBI:61977"/>
        <dbReference type="ChEBI" id="CHEBI:456216"/>
        <dbReference type="EC" id="2.7.11.1"/>
    </reaction>
</comment>
<accession>A0AAD4J7E0</accession>
<feature type="compositionally biased region" description="Pro residues" evidence="13">
    <location>
        <begin position="45"/>
        <end position="55"/>
    </location>
</feature>
<evidence type="ECO:0000256" key="4">
    <source>
        <dbReference type="ARBA" id="ARBA00022527"/>
    </source>
</evidence>
<feature type="region of interest" description="Disordered" evidence="13">
    <location>
        <begin position="355"/>
        <end position="391"/>
    </location>
</feature>